<organism evidence="1 2">
    <name type="scientific">Rhodocollybia butyracea</name>
    <dbReference type="NCBI Taxonomy" id="206335"/>
    <lineage>
        <taxon>Eukaryota</taxon>
        <taxon>Fungi</taxon>
        <taxon>Dikarya</taxon>
        <taxon>Basidiomycota</taxon>
        <taxon>Agaricomycotina</taxon>
        <taxon>Agaricomycetes</taxon>
        <taxon>Agaricomycetidae</taxon>
        <taxon>Agaricales</taxon>
        <taxon>Marasmiineae</taxon>
        <taxon>Omphalotaceae</taxon>
        <taxon>Rhodocollybia</taxon>
    </lineage>
</organism>
<accession>A0A9P5PTZ3</accession>
<sequence>MFALLPPELLRRIGNKTARLEDRKSLRLTCSLFGEAFQPHVLAEVTLNIHGSNLALGLCLLETLASREKDFKQLPSSDISKHIRTLYIDALSPSFSPESDADFERKKGRCQYTHEIEQQRRSWVKIEDRTSSVSDAEKILKSLLQPALTSLRCVDTIRWRRHRKDSEWVLKTVMNSISTSSLCSNIREFTLWYTPSDMNTESPIPLPDMCQVQTLFVHGEVSNTMSILALMDHTIISTASLTTVGLFCAGYDYSYPALRRTIPPNICNLGLDRFSFAIPQVVHNKLLSLEIGDVCIGDGIDDLWLALSLDQIHLRTLVVSHLYTTIDGLLDYLQSYSGLEVLSIRGSSYITPKYDDDAKRFYSDILPMHEQTLVKLEVKPVFESRWCFSPYNVKAFQTCRRLRSLWIKVDHKGLEPDAKQDAKLKTQTGPCSAADLPVAYQDQNSMHYMNSVHLLLDMISSSLPELEKLTIEPARSRLLAHDHADFMFGVAHIFGVRRRILASFKSFHVRHTTLTNHSDVLKWVKVYIGEDRLLLSVDRKAEEAKEISARMPHRIPILSNVSGALRKLFRA</sequence>
<dbReference type="AlphaFoldDB" id="A0A9P5PTZ3"/>
<gene>
    <name evidence="1" type="ORF">BDP27DRAFT_1448359</name>
</gene>
<comment type="caution">
    <text evidence="1">The sequence shown here is derived from an EMBL/GenBank/DDBJ whole genome shotgun (WGS) entry which is preliminary data.</text>
</comment>
<dbReference type="EMBL" id="JADNRY010000060">
    <property type="protein sequence ID" value="KAF9068487.1"/>
    <property type="molecule type" value="Genomic_DNA"/>
</dbReference>
<proteinExistence type="predicted"/>
<dbReference type="Proteomes" id="UP000772434">
    <property type="component" value="Unassembled WGS sequence"/>
</dbReference>
<dbReference type="SUPFAM" id="SSF52047">
    <property type="entry name" value="RNI-like"/>
    <property type="match status" value="1"/>
</dbReference>
<keyword evidence="2" id="KW-1185">Reference proteome</keyword>
<dbReference type="OrthoDB" id="3541472at2759"/>
<name>A0A9P5PTZ3_9AGAR</name>
<evidence type="ECO:0000313" key="2">
    <source>
        <dbReference type="Proteomes" id="UP000772434"/>
    </source>
</evidence>
<reference evidence="1" key="1">
    <citation type="submission" date="2020-11" db="EMBL/GenBank/DDBJ databases">
        <authorList>
            <consortium name="DOE Joint Genome Institute"/>
            <person name="Ahrendt S."/>
            <person name="Riley R."/>
            <person name="Andreopoulos W."/>
            <person name="Labutti K."/>
            <person name="Pangilinan J."/>
            <person name="Ruiz-Duenas F.J."/>
            <person name="Barrasa J.M."/>
            <person name="Sanchez-Garcia M."/>
            <person name="Camarero S."/>
            <person name="Miyauchi S."/>
            <person name="Serrano A."/>
            <person name="Linde D."/>
            <person name="Babiker R."/>
            <person name="Drula E."/>
            <person name="Ayuso-Fernandez I."/>
            <person name="Pacheco R."/>
            <person name="Padilla G."/>
            <person name="Ferreira P."/>
            <person name="Barriuso J."/>
            <person name="Kellner H."/>
            <person name="Castanera R."/>
            <person name="Alfaro M."/>
            <person name="Ramirez L."/>
            <person name="Pisabarro A.G."/>
            <person name="Kuo A."/>
            <person name="Tritt A."/>
            <person name="Lipzen A."/>
            <person name="He G."/>
            <person name="Yan M."/>
            <person name="Ng V."/>
            <person name="Cullen D."/>
            <person name="Martin F."/>
            <person name="Rosso M.-N."/>
            <person name="Henrissat B."/>
            <person name="Hibbett D."/>
            <person name="Martinez A.T."/>
            <person name="Grigoriev I.V."/>
        </authorList>
    </citation>
    <scope>NUCLEOTIDE SEQUENCE</scope>
    <source>
        <strain evidence="1">AH 40177</strain>
    </source>
</reference>
<evidence type="ECO:0000313" key="1">
    <source>
        <dbReference type="EMBL" id="KAF9068487.1"/>
    </source>
</evidence>
<protein>
    <submittedName>
        <fullName evidence="1">Uncharacterized protein</fullName>
    </submittedName>
</protein>